<proteinExistence type="predicted"/>
<sequence>MRRKRKESRVKGLYQRSAGEGPLLLFLHGLGSSSLDWQAQLEYFSPHYRAVALDLRGHGLNVQEGALDVPSLADDVVHWLDDQPGQVVIVGLSLGAMVALEVALARPSRIEGMMLINGFAEFSLDNEADRARFAQRLKWLRWVGMWPLAWWLGRELFPLPEQGALRHTFRQRFRRNRKRVYRALLEALPGWSVRARLSGLTMPVALVSSTVDYLPLASRVAQFASLPDGRIFTPEGRHAWPAEDPAACNQLLERFLTDIHYY</sequence>
<dbReference type="InterPro" id="IPR000073">
    <property type="entry name" value="AB_hydrolase_1"/>
</dbReference>
<dbReference type="AlphaFoldDB" id="A0A5J6WVM6"/>
<dbReference type="PANTHER" id="PTHR43798">
    <property type="entry name" value="MONOACYLGLYCEROL LIPASE"/>
    <property type="match status" value="1"/>
</dbReference>
<feature type="domain" description="AB hydrolase-1" evidence="1">
    <location>
        <begin position="24"/>
        <end position="250"/>
    </location>
</feature>
<dbReference type="GO" id="GO:0016787">
    <property type="term" value="F:hydrolase activity"/>
    <property type="evidence" value="ECO:0007669"/>
    <property type="project" value="UniProtKB-KW"/>
</dbReference>
<dbReference type="Gene3D" id="3.40.50.1820">
    <property type="entry name" value="alpha/beta hydrolase"/>
    <property type="match status" value="1"/>
</dbReference>
<dbReference type="Proteomes" id="UP000594034">
    <property type="component" value="Chromosome"/>
</dbReference>
<keyword evidence="3" id="KW-1185">Reference proteome</keyword>
<dbReference type="RefSeq" id="WP_193000607.1">
    <property type="nucleotide sequence ID" value="NZ_CP040449.1"/>
</dbReference>
<organism evidence="2 3">
    <name type="scientific">Aeromonas simiae</name>
    <dbReference type="NCBI Taxonomy" id="218936"/>
    <lineage>
        <taxon>Bacteria</taxon>
        <taxon>Pseudomonadati</taxon>
        <taxon>Pseudomonadota</taxon>
        <taxon>Gammaproteobacteria</taxon>
        <taxon>Aeromonadales</taxon>
        <taxon>Aeromonadaceae</taxon>
        <taxon>Aeromonas</taxon>
    </lineage>
</organism>
<dbReference type="Pfam" id="PF12697">
    <property type="entry name" value="Abhydrolase_6"/>
    <property type="match status" value="1"/>
</dbReference>
<dbReference type="KEGG" id="asim:FE240_09855"/>
<gene>
    <name evidence="2" type="ORF">FE240_09855</name>
</gene>
<evidence type="ECO:0000259" key="1">
    <source>
        <dbReference type="Pfam" id="PF12697"/>
    </source>
</evidence>
<dbReference type="EMBL" id="CP040449">
    <property type="protein sequence ID" value="QFI54962.1"/>
    <property type="molecule type" value="Genomic_DNA"/>
</dbReference>
<evidence type="ECO:0000313" key="3">
    <source>
        <dbReference type="Proteomes" id="UP000594034"/>
    </source>
</evidence>
<dbReference type="PRINTS" id="PR00111">
    <property type="entry name" value="ABHYDROLASE"/>
</dbReference>
<name>A0A5J6WVM6_9GAMM</name>
<keyword evidence="2" id="KW-0378">Hydrolase</keyword>
<dbReference type="SUPFAM" id="SSF53474">
    <property type="entry name" value="alpha/beta-Hydrolases"/>
    <property type="match status" value="1"/>
</dbReference>
<dbReference type="InterPro" id="IPR029058">
    <property type="entry name" value="AB_hydrolase_fold"/>
</dbReference>
<reference evidence="2 3" key="1">
    <citation type="submission" date="2019-05" db="EMBL/GenBank/DDBJ databases">
        <title>OXA-830, a novel chromosomally encoded expanded-spectrum class D beta-lactamase in Aeromonas simiae.</title>
        <authorList>
            <person name="Zhou W."/>
            <person name="Chen Q."/>
        </authorList>
    </citation>
    <scope>NUCLEOTIDE SEQUENCE [LARGE SCALE GENOMIC DNA]</scope>
    <source>
        <strain evidence="2 3">A6</strain>
    </source>
</reference>
<dbReference type="InterPro" id="IPR050266">
    <property type="entry name" value="AB_hydrolase_sf"/>
</dbReference>
<evidence type="ECO:0000313" key="2">
    <source>
        <dbReference type="EMBL" id="QFI54962.1"/>
    </source>
</evidence>
<accession>A0A5J6WVM6</accession>
<protein>
    <submittedName>
        <fullName evidence="2">Alpha/beta hydrolase</fullName>
    </submittedName>
</protein>